<dbReference type="InterPro" id="IPR036047">
    <property type="entry name" value="F-box-like_dom_sf"/>
</dbReference>
<dbReference type="InterPro" id="IPR011043">
    <property type="entry name" value="Gal_Oxase/kelch_b-propeller"/>
</dbReference>
<dbReference type="PANTHER" id="PTHR31672">
    <property type="entry name" value="BNACNNG10540D PROTEIN"/>
    <property type="match status" value="1"/>
</dbReference>
<evidence type="ECO:0000259" key="1">
    <source>
        <dbReference type="Pfam" id="PF00646"/>
    </source>
</evidence>
<gene>
    <name evidence="3" type="ORF">MERR_LOCUS10938</name>
</gene>
<dbReference type="InterPro" id="IPR017451">
    <property type="entry name" value="F-box-assoc_interact_dom"/>
</dbReference>
<dbReference type="OrthoDB" id="1023386at2759"/>
<dbReference type="AlphaFoldDB" id="A0A6D2I5E4"/>
<comment type="caution">
    <text evidence="3">The sequence shown here is derived from an EMBL/GenBank/DDBJ whole genome shotgun (WGS) entry which is preliminary data.</text>
</comment>
<dbReference type="InterPro" id="IPR050796">
    <property type="entry name" value="SCF_F-box_component"/>
</dbReference>
<feature type="domain" description="F-box associated beta-propeller type 1" evidence="2">
    <location>
        <begin position="66"/>
        <end position="369"/>
    </location>
</feature>
<dbReference type="Pfam" id="PF07734">
    <property type="entry name" value="FBA_1"/>
    <property type="match status" value="1"/>
</dbReference>
<dbReference type="SUPFAM" id="SSF81383">
    <property type="entry name" value="F-box domain"/>
    <property type="match status" value="1"/>
</dbReference>
<reference evidence="3" key="1">
    <citation type="submission" date="2020-01" db="EMBL/GenBank/DDBJ databases">
        <authorList>
            <person name="Mishra B."/>
        </authorList>
    </citation>
    <scope>NUCLEOTIDE SEQUENCE [LARGE SCALE GENOMIC DNA]</scope>
</reference>
<dbReference type="PANTHER" id="PTHR31672:SF13">
    <property type="entry name" value="F-BOX PROTEIN CPR30-LIKE"/>
    <property type="match status" value="1"/>
</dbReference>
<evidence type="ECO:0000259" key="2">
    <source>
        <dbReference type="Pfam" id="PF07734"/>
    </source>
</evidence>
<evidence type="ECO:0000313" key="4">
    <source>
        <dbReference type="Proteomes" id="UP000467841"/>
    </source>
</evidence>
<organism evidence="3 4">
    <name type="scientific">Microthlaspi erraticum</name>
    <dbReference type="NCBI Taxonomy" id="1685480"/>
    <lineage>
        <taxon>Eukaryota</taxon>
        <taxon>Viridiplantae</taxon>
        <taxon>Streptophyta</taxon>
        <taxon>Embryophyta</taxon>
        <taxon>Tracheophyta</taxon>
        <taxon>Spermatophyta</taxon>
        <taxon>Magnoliopsida</taxon>
        <taxon>eudicotyledons</taxon>
        <taxon>Gunneridae</taxon>
        <taxon>Pentapetalae</taxon>
        <taxon>rosids</taxon>
        <taxon>malvids</taxon>
        <taxon>Brassicales</taxon>
        <taxon>Brassicaceae</taxon>
        <taxon>Coluteocarpeae</taxon>
        <taxon>Microthlaspi</taxon>
    </lineage>
</organism>
<keyword evidence="4" id="KW-1185">Reference proteome</keyword>
<feature type="domain" description="F-box" evidence="1">
    <location>
        <begin position="26"/>
        <end position="51"/>
    </location>
</feature>
<dbReference type="SUPFAM" id="SSF50965">
    <property type="entry name" value="Galactose oxidase, central domain"/>
    <property type="match status" value="1"/>
</dbReference>
<evidence type="ECO:0000313" key="3">
    <source>
        <dbReference type="EMBL" id="CAA7023703.1"/>
    </source>
</evidence>
<dbReference type="Pfam" id="PF00646">
    <property type="entry name" value="F-box"/>
    <property type="match status" value="1"/>
</dbReference>
<dbReference type="InterPro" id="IPR001810">
    <property type="entry name" value="F-box_dom"/>
</dbReference>
<accession>A0A6D2I5E4</accession>
<name>A0A6D2I5E4_9BRAS</name>
<dbReference type="NCBIfam" id="TIGR01640">
    <property type="entry name" value="F_box_assoc_1"/>
    <property type="match status" value="1"/>
</dbReference>
<sequence>MKYENSKQQSKATVHRLFEISTIMPKLPATSLTRLRSTCKRWNRLFNDRSFAIKHFHKATKQSLYLMLKTVGFCSVSINLHRPIEVTGELNLINPQYSLDEFEISNFCYSDGLLLCVCANKKIALSILDTKLVIWNPCTGESKWIQPIHECIIGNRYSFGSYQDKKTGTNSYKILSDKYSADPKLQFRIHEINSNSWRNLDVALDFELGWCNVSLKGKTYWIGTGEKEKRRGTFLVSFDYTTERFKRLSLPRQYPSYEALSLSVVREEKLCVLLKREITVKTEVWVTNKIGETKAAFWSKVFAVDFTPPCDASFLVDEEKKLLVCSIYDLEKLQHMAYTVGEDNKVMEKAFGSGFRPFLFNYVPSLTQIEQVTGTKRKRGE</sequence>
<proteinExistence type="predicted"/>
<protein>
    <submittedName>
        <fullName evidence="3">Uncharacterized protein</fullName>
    </submittedName>
</protein>
<dbReference type="Proteomes" id="UP000467841">
    <property type="component" value="Unassembled WGS sequence"/>
</dbReference>
<dbReference type="EMBL" id="CACVBM020000810">
    <property type="protein sequence ID" value="CAA7023703.1"/>
    <property type="molecule type" value="Genomic_DNA"/>
</dbReference>
<dbReference type="InterPro" id="IPR006527">
    <property type="entry name" value="F-box-assoc_dom_typ1"/>
</dbReference>